<dbReference type="VEuPathDB" id="FungiDB:SPRG_08890"/>
<accession>A0A067CGB0</accession>
<evidence type="ECO:0000313" key="2">
    <source>
        <dbReference type="EMBL" id="KDO25591.1"/>
    </source>
</evidence>
<feature type="domain" description="WRKY19-like zinc finger" evidence="1">
    <location>
        <begin position="58"/>
        <end position="79"/>
    </location>
</feature>
<feature type="domain" description="WRKY19-like zinc finger" evidence="1">
    <location>
        <begin position="130"/>
        <end position="151"/>
    </location>
</feature>
<evidence type="ECO:0000313" key="3">
    <source>
        <dbReference type="Proteomes" id="UP000030745"/>
    </source>
</evidence>
<dbReference type="OMA" id="CDRRAYK"/>
<dbReference type="PANTHER" id="PTHR31827">
    <property type="entry name" value="EMB|CAB89363.1"/>
    <property type="match status" value="1"/>
</dbReference>
<proteinExistence type="predicted"/>
<keyword evidence="3" id="KW-1185">Reference proteome</keyword>
<evidence type="ECO:0000259" key="1">
    <source>
        <dbReference type="Pfam" id="PF24906"/>
    </source>
</evidence>
<dbReference type="AlphaFoldDB" id="A0A067CGB0"/>
<dbReference type="RefSeq" id="XP_012203625.1">
    <property type="nucleotide sequence ID" value="XM_012348235.1"/>
</dbReference>
<dbReference type="GeneID" id="24131093"/>
<dbReference type="Pfam" id="PF24906">
    <property type="entry name" value="Zf_WRKY19"/>
    <property type="match status" value="2"/>
</dbReference>
<protein>
    <recommendedName>
        <fullName evidence="1">WRKY19-like zinc finger domain-containing protein</fullName>
    </recommendedName>
</protein>
<dbReference type="KEGG" id="spar:SPRG_08890"/>
<organism evidence="2 3">
    <name type="scientific">Saprolegnia parasitica (strain CBS 223.65)</name>
    <dbReference type="NCBI Taxonomy" id="695850"/>
    <lineage>
        <taxon>Eukaryota</taxon>
        <taxon>Sar</taxon>
        <taxon>Stramenopiles</taxon>
        <taxon>Oomycota</taxon>
        <taxon>Saprolegniomycetes</taxon>
        <taxon>Saprolegniales</taxon>
        <taxon>Saprolegniaceae</taxon>
        <taxon>Saprolegnia</taxon>
    </lineage>
</organism>
<dbReference type="OrthoDB" id="77038at2759"/>
<gene>
    <name evidence="2" type="ORF">SPRG_08890</name>
</gene>
<dbReference type="EMBL" id="KK583230">
    <property type="protein sequence ID" value="KDO25591.1"/>
    <property type="molecule type" value="Genomic_DNA"/>
</dbReference>
<dbReference type="InterPro" id="IPR056866">
    <property type="entry name" value="Znf_WRKY19"/>
</dbReference>
<dbReference type="STRING" id="695850.A0A067CGB0"/>
<sequence length="179" mass="19625">MSTAQLKNSIGFLLNPYPTPTTFCARDDAAIHDSVQALIDEEFKHVHWTKPLSVQRNRCSVDGCTTAAVSKSLCVRHGGGTRCSEPGCTKRTKRHNRCYLHGGYVLCHIAGCTSKAKRHGVCWAHGGGAPCRQPDCPKLAAKGGLCWTHGGGHRCHETGCDRRAYKRQNFLCDAHAVRR</sequence>
<dbReference type="PANTHER" id="PTHR31827:SF1">
    <property type="entry name" value="EMB|CAB89363.1"/>
    <property type="match status" value="1"/>
</dbReference>
<name>A0A067CGB0_SAPPC</name>
<dbReference type="Proteomes" id="UP000030745">
    <property type="component" value="Unassembled WGS sequence"/>
</dbReference>
<reference evidence="2 3" key="1">
    <citation type="journal article" date="2013" name="PLoS Genet.">
        <title>Distinctive expansion of potential virulence genes in the genome of the oomycete fish pathogen Saprolegnia parasitica.</title>
        <authorList>
            <person name="Jiang R.H."/>
            <person name="de Bruijn I."/>
            <person name="Haas B.J."/>
            <person name="Belmonte R."/>
            <person name="Lobach L."/>
            <person name="Christie J."/>
            <person name="van den Ackerveken G."/>
            <person name="Bottin A."/>
            <person name="Bulone V."/>
            <person name="Diaz-Moreno S.M."/>
            <person name="Dumas B."/>
            <person name="Fan L."/>
            <person name="Gaulin E."/>
            <person name="Govers F."/>
            <person name="Grenville-Briggs L.J."/>
            <person name="Horner N.R."/>
            <person name="Levin J.Z."/>
            <person name="Mammella M."/>
            <person name="Meijer H.J."/>
            <person name="Morris P."/>
            <person name="Nusbaum C."/>
            <person name="Oome S."/>
            <person name="Phillips A.J."/>
            <person name="van Rooyen D."/>
            <person name="Rzeszutek E."/>
            <person name="Saraiva M."/>
            <person name="Secombes C.J."/>
            <person name="Seidl M.F."/>
            <person name="Snel B."/>
            <person name="Stassen J.H."/>
            <person name="Sykes S."/>
            <person name="Tripathy S."/>
            <person name="van den Berg H."/>
            <person name="Vega-Arreguin J.C."/>
            <person name="Wawra S."/>
            <person name="Young S.K."/>
            <person name="Zeng Q."/>
            <person name="Dieguez-Uribeondo J."/>
            <person name="Russ C."/>
            <person name="Tyler B.M."/>
            <person name="van West P."/>
        </authorList>
    </citation>
    <scope>NUCLEOTIDE SEQUENCE [LARGE SCALE GENOMIC DNA]</scope>
    <source>
        <strain evidence="2 3">CBS 223.65</strain>
    </source>
</reference>